<evidence type="ECO:0000313" key="3">
    <source>
        <dbReference type="Proteomes" id="UP001501126"/>
    </source>
</evidence>
<sequence length="384" mass="44289">MNKIIYILLVLIHVSCLAQDEESETVYMSVSPAVDTSDKGITELIHVVSEFLRTKNESLTSHPSWLQADFERYVVPYKDLFKIEQSRWGNNHFRPTLMEVITLSSNEKIAKIGFVGYNRESGENVIRAIYNILAIRVNGVWKLKRLTDYCTKDWSVFTEGSITYHIPKGKTPDNQEIARQKEAIREVCLFFETPEVPITYYSCESLKQIFEIKGFDYLPNMYFDTIGGMVDPGNIVYSGNDSEYYMHEIMHVYSTTLFPSLPPFLNEGLATYAGGSGLDNYAKNREYFKLYIQENSIQLAEHLEPYERLFMRNGTPVPYMIGAVICERVFRVHGKEGLIGLLRSDKELWETLNTYGFTQENLSAEIKKEMELPGTWLLEKNIVD</sequence>
<dbReference type="EMBL" id="BAAAFH010000011">
    <property type="protein sequence ID" value="GAA0875833.1"/>
    <property type="molecule type" value="Genomic_DNA"/>
</dbReference>
<feature type="signal peptide" evidence="1">
    <location>
        <begin position="1"/>
        <end position="18"/>
    </location>
</feature>
<reference evidence="3" key="1">
    <citation type="journal article" date="2019" name="Int. J. Syst. Evol. Microbiol.">
        <title>The Global Catalogue of Microorganisms (GCM) 10K type strain sequencing project: providing services to taxonomists for standard genome sequencing and annotation.</title>
        <authorList>
            <consortium name="The Broad Institute Genomics Platform"/>
            <consortium name="The Broad Institute Genome Sequencing Center for Infectious Disease"/>
            <person name="Wu L."/>
            <person name="Ma J."/>
        </authorList>
    </citation>
    <scope>NUCLEOTIDE SEQUENCE [LARGE SCALE GENOMIC DNA]</scope>
    <source>
        <strain evidence="3">JCM 16083</strain>
    </source>
</reference>
<evidence type="ECO:0000313" key="2">
    <source>
        <dbReference type="EMBL" id="GAA0875833.1"/>
    </source>
</evidence>
<dbReference type="RefSeq" id="WP_343787722.1">
    <property type="nucleotide sequence ID" value="NZ_BAAAFH010000011.1"/>
</dbReference>
<gene>
    <name evidence="2" type="ORF">GCM10009118_22420</name>
</gene>
<organism evidence="2 3">
    <name type="scientific">Wandonia haliotis</name>
    <dbReference type="NCBI Taxonomy" id="574963"/>
    <lineage>
        <taxon>Bacteria</taxon>
        <taxon>Pseudomonadati</taxon>
        <taxon>Bacteroidota</taxon>
        <taxon>Flavobacteriia</taxon>
        <taxon>Flavobacteriales</taxon>
        <taxon>Crocinitomicaceae</taxon>
        <taxon>Wandonia</taxon>
    </lineage>
</organism>
<feature type="chain" id="PRO_5046335131" evidence="1">
    <location>
        <begin position="19"/>
        <end position="384"/>
    </location>
</feature>
<proteinExistence type="predicted"/>
<dbReference type="Proteomes" id="UP001501126">
    <property type="component" value="Unassembled WGS sequence"/>
</dbReference>
<keyword evidence="1" id="KW-0732">Signal</keyword>
<evidence type="ECO:0000256" key="1">
    <source>
        <dbReference type="SAM" id="SignalP"/>
    </source>
</evidence>
<comment type="caution">
    <text evidence="2">The sequence shown here is derived from an EMBL/GenBank/DDBJ whole genome shotgun (WGS) entry which is preliminary data.</text>
</comment>
<name>A0ABP3Y2Q5_9FLAO</name>
<protein>
    <submittedName>
        <fullName evidence="2">Uncharacterized protein</fullName>
    </submittedName>
</protein>
<accession>A0ABP3Y2Q5</accession>
<keyword evidence="3" id="KW-1185">Reference proteome</keyword>